<gene>
    <name evidence="1" type="ORF">QR98_0002990</name>
</gene>
<protein>
    <submittedName>
        <fullName evidence="1">Uncharacterized protein</fullName>
    </submittedName>
</protein>
<dbReference type="VEuPathDB" id="VectorBase:SSCA007832"/>
<comment type="caution">
    <text evidence="1">The sequence shown here is derived from an EMBL/GenBank/DDBJ whole genome shotgun (WGS) entry which is preliminary data.</text>
</comment>
<name>A0A131ZT36_SARSC</name>
<dbReference type="EMBL" id="JXLN01000351">
    <property type="protein sequence ID" value="KPL97710.1"/>
    <property type="molecule type" value="Genomic_DNA"/>
</dbReference>
<dbReference type="Proteomes" id="UP000616769">
    <property type="component" value="Unassembled WGS sequence"/>
</dbReference>
<evidence type="ECO:0000313" key="2">
    <source>
        <dbReference type="Proteomes" id="UP000616769"/>
    </source>
</evidence>
<proteinExistence type="predicted"/>
<dbReference type="AlphaFoldDB" id="A0A131ZT36"/>
<accession>A0A131ZT36</accession>
<sequence>MRVRSSAMRQARRLGVFLECAVVSGQA</sequence>
<evidence type="ECO:0000313" key="1">
    <source>
        <dbReference type="EMBL" id="KPL97710.1"/>
    </source>
</evidence>
<reference evidence="1 2" key="1">
    <citation type="journal article" date="2015" name="Parasit. Vectors">
        <title>Draft genome of the scabies mite.</title>
        <authorList>
            <person name="Rider S.D.Jr."/>
            <person name="Morgan M.S."/>
            <person name="Arlian L.G."/>
        </authorList>
    </citation>
    <scope>NUCLEOTIDE SEQUENCE [LARGE SCALE GENOMIC DNA]</scope>
    <source>
        <strain evidence="1">Arlian Lab</strain>
    </source>
</reference>
<organism evidence="1 2">
    <name type="scientific">Sarcoptes scabiei</name>
    <name type="common">Itch mite</name>
    <name type="synonym">Acarus scabiei</name>
    <dbReference type="NCBI Taxonomy" id="52283"/>
    <lineage>
        <taxon>Eukaryota</taxon>
        <taxon>Metazoa</taxon>
        <taxon>Ecdysozoa</taxon>
        <taxon>Arthropoda</taxon>
        <taxon>Chelicerata</taxon>
        <taxon>Arachnida</taxon>
        <taxon>Acari</taxon>
        <taxon>Acariformes</taxon>
        <taxon>Sarcoptiformes</taxon>
        <taxon>Astigmata</taxon>
        <taxon>Psoroptidia</taxon>
        <taxon>Sarcoptoidea</taxon>
        <taxon>Sarcoptidae</taxon>
        <taxon>Sarcoptinae</taxon>
        <taxon>Sarcoptes</taxon>
    </lineage>
</organism>